<evidence type="ECO:0000256" key="8">
    <source>
        <dbReference type="SAM" id="Phobius"/>
    </source>
</evidence>
<dbReference type="GO" id="GO:0003924">
    <property type="term" value="F:GTPase activity"/>
    <property type="evidence" value="ECO:0007669"/>
    <property type="project" value="InterPro"/>
</dbReference>
<keyword evidence="3 5" id="KW-0342">GTP-binding</keyword>
<dbReference type="EMBL" id="MU806590">
    <property type="protein sequence ID" value="KAJ3834050.1"/>
    <property type="molecule type" value="Genomic_DNA"/>
</dbReference>
<evidence type="ECO:0000313" key="9">
    <source>
        <dbReference type="EMBL" id="KAJ3834050.1"/>
    </source>
</evidence>
<accession>A0AA38P0I9</accession>
<dbReference type="PANTHER" id="PTHR10218:SF360">
    <property type="entry name" value="GUANINE NUCLEOTIDE-BINDING PROTEIN SUBUNIT ALPHA HOMOLOG"/>
    <property type="match status" value="1"/>
</dbReference>
<dbReference type="GO" id="GO:0005525">
    <property type="term" value="F:GTP binding"/>
    <property type="evidence" value="ECO:0007669"/>
    <property type="project" value="UniProtKB-KW"/>
</dbReference>
<sequence>MHRRSAVSEDEDPLTLAIAPPPNETPAEREHRLFEERKAKEISDRIDEEINAQRLAEKKENPVRVLLLGQSESGKTTTLKNFQLINSPKAFKAERASWRAVIQLNVARSIRIIIDAMSRAQQASSSAPSSPVTPSSLDDVSIPEAENEQLPTLTAEHLKLKMRLSPLLQVEESLWRRLSPSTAVQIETSHLSSITNVPLPTRPKEVYVQSTMPWKSTFSRLMSTSSRDSSESDTGIDFDDPKDPGVILNNCAEDMIKLWHDPTIRELLSALRIRLEDTPGFFLDDLERITASRYVPSDDDILKARLKTMGVSEHRFVLKTGNLVSRDWRVFDVGGARSLRAAWAPFFELINAIIFLAPLSCFDQSLIEDPSVNRLEDSILLWRSIVSNHLLRSVELILFLNKCDILKAKLESGVQFSKWVISYGDRPNTFDGTSKYMKKKFGTILRNNSPMPRTFYCHFTSVTDIQSTFQILENVKDFIVRRNLAVSHMLIFSCLILTGAFCWTLVRNVA</sequence>
<evidence type="ECO:0000256" key="4">
    <source>
        <dbReference type="ARBA" id="ARBA00023224"/>
    </source>
</evidence>
<evidence type="ECO:0000256" key="6">
    <source>
        <dbReference type="PIRSR" id="PIRSR601019-2"/>
    </source>
</evidence>
<keyword evidence="8" id="KW-0812">Transmembrane</keyword>
<keyword evidence="2 5" id="KW-0547">Nucleotide-binding</keyword>
<name>A0AA38P0I9_9AGAR</name>
<dbReference type="SUPFAM" id="SSF47895">
    <property type="entry name" value="Transducin (alpha subunit), insertion domain"/>
    <property type="match status" value="1"/>
</dbReference>
<dbReference type="SUPFAM" id="SSF52540">
    <property type="entry name" value="P-loop containing nucleoside triphosphate hydrolases"/>
    <property type="match status" value="1"/>
</dbReference>
<feature type="region of interest" description="Disordered" evidence="7">
    <location>
        <begin position="1"/>
        <end position="30"/>
    </location>
</feature>
<dbReference type="InterPro" id="IPR011025">
    <property type="entry name" value="GproteinA_insert"/>
</dbReference>
<dbReference type="PANTHER" id="PTHR10218">
    <property type="entry name" value="GTP-BINDING PROTEIN ALPHA SUBUNIT"/>
    <property type="match status" value="1"/>
</dbReference>
<keyword evidence="8" id="KW-0472">Membrane</keyword>
<keyword evidence="4" id="KW-0807">Transducer</keyword>
<dbReference type="GO" id="GO:0005834">
    <property type="term" value="C:heterotrimeric G-protein complex"/>
    <property type="evidence" value="ECO:0007669"/>
    <property type="project" value="TreeGrafter"/>
</dbReference>
<dbReference type="InterPro" id="IPR027417">
    <property type="entry name" value="P-loop_NTPase"/>
</dbReference>
<gene>
    <name evidence="9" type="ORF">F5878DRAFT_376777</name>
</gene>
<protein>
    <submittedName>
        <fullName evidence="9">Guanine nucleotide binding protein, alpha subunit</fullName>
    </submittedName>
</protein>
<dbReference type="GO" id="GO:0046872">
    <property type="term" value="F:metal ion binding"/>
    <property type="evidence" value="ECO:0007669"/>
    <property type="project" value="UniProtKB-KW"/>
</dbReference>
<dbReference type="GO" id="GO:0031683">
    <property type="term" value="F:G-protein beta/gamma-subunit complex binding"/>
    <property type="evidence" value="ECO:0007669"/>
    <property type="project" value="InterPro"/>
</dbReference>
<feature type="transmembrane region" description="Helical" evidence="8">
    <location>
        <begin position="484"/>
        <end position="506"/>
    </location>
</feature>
<dbReference type="FunFam" id="3.40.50.300:FF:000692">
    <property type="entry name" value="Guanine nucleotide-binding protein subunit alpha"/>
    <property type="match status" value="1"/>
</dbReference>
<reference evidence="9" key="1">
    <citation type="submission" date="2022-08" db="EMBL/GenBank/DDBJ databases">
        <authorList>
            <consortium name="DOE Joint Genome Institute"/>
            <person name="Min B."/>
            <person name="Riley R."/>
            <person name="Sierra-Patev S."/>
            <person name="Naranjo-Ortiz M."/>
            <person name="Looney B."/>
            <person name="Konkel Z."/>
            <person name="Slot J.C."/>
            <person name="Sakamoto Y."/>
            <person name="Steenwyk J.L."/>
            <person name="Rokas A."/>
            <person name="Carro J."/>
            <person name="Camarero S."/>
            <person name="Ferreira P."/>
            <person name="Molpeceres G."/>
            <person name="Ruiz-Duenas F.J."/>
            <person name="Serrano A."/>
            <person name="Henrissat B."/>
            <person name="Drula E."/>
            <person name="Hughes K.W."/>
            <person name="Mata J.L."/>
            <person name="Ishikawa N.K."/>
            <person name="Vargas-Isla R."/>
            <person name="Ushijima S."/>
            <person name="Smith C.A."/>
            <person name="Ahrendt S."/>
            <person name="Andreopoulos W."/>
            <person name="He G."/>
            <person name="Labutti K."/>
            <person name="Lipzen A."/>
            <person name="Ng V."/>
            <person name="Sandor L."/>
            <person name="Barry K."/>
            <person name="Martinez A.T."/>
            <person name="Xiao Y."/>
            <person name="Gibbons J.G."/>
            <person name="Terashima K."/>
            <person name="Hibbett D.S."/>
            <person name="Grigoriev I.V."/>
        </authorList>
    </citation>
    <scope>NUCLEOTIDE SEQUENCE</scope>
    <source>
        <strain evidence="9">TFB9207</strain>
    </source>
</reference>
<dbReference type="Gene3D" id="1.10.400.10">
    <property type="entry name" value="GI Alpha 1, domain 2-like"/>
    <property type="match status" value="1"/>
</dbReference>
<feature type="binding site" evidence="6">
    <location>
        <position position="308"/>
    </location>
    <ligand>
        <name>Mg(2+)</name>
        <dbReference type="ChEBI" id="CHEBI:18420"/>
    </ligand>
</feature>
<evidence type="ECO:0000313" key="10">
    <source>
        <dbReference type="Proteomes" id="UP001163846"/>
    </source>
</evidence>
<keyword evidence="10" id="KW-1185">Reference proteome</keyword>
<organism evidence="9 10">
    <name type="scientific">Lentinula raphanica</name>
    <dbReference type="NCBI Taxonomy" id="153919"/>
    <lineage>
        <taxon>Eukaryota</taxon>
        <taxon>Fungi</taxon>
        <taxon>Dikarya</taxon>
        <taxon>Basidiomycota</taxon>
        <taxon>Agaricomycotina</taxon>
        <taxon>Agaricomycetes</taxon>
        <taxon>Agaricomycetidae</taxon>
        <taxon>Agaricales</taxon>
        <taxon>Marasmiineae</taxon>
        <taxon>Omphalotaceae</taxon>
        <taxon>Lentinula</taxon>
    </lineage>
</organism>
<proteinExistence type="predicted"/>
<evidence type="ECO:0000256" key="1">
    <source>
        <dbReference type="ARBA" id="ARBA00022723"/>
    </source>
</evidence>
<evidence type="ECO:0000256" key="7">
    <source>
        <dbReference type="SAM" id="MobiDB-lite"/>
    </source>
</evidence>
<keyword evidence="8" id="KW-1133">Transmembrane helix</keyword>
<dbReference type="Gene3D" id="3.40.50.300">
    <property type="entry name" value="P-loop containing nucleotide triphosphate hydrolases"/>
    <property type="match status" value="2"/>
</dbReference>
<dbReference type="Proteomes" id="UP001163846">
    <property type="component" value="Unassembled WGS sequence"/>
</dbReference>
<comment type="caution">
    <text evidence="9">The sequence shown here is derived from an EMBL/GenBank/DDBJ whole genome shotgun (WGS) entry which is preliminary data.</text>
</comment>
<dbReference type="GO" id="GO:0001664">
    <property type="term" value="F:G protein-coupled receptor binding"/>
    <property type="evidence" value="ECO:0007669"/>
    <property type="project" value="TreeGrafter"/>
</dbReference>
<keyword evidence="1 6" id="KW-0479">Metal-binding</keyword>
<dbReference type="PRINTS" id="PR00318">
    <property type="entry name" value="GPROTEINA"/>
</dbReference>
<evidence type="ECO:0000256" key="5">
    <source>
        <dbReference type="PIRSR" id="PIRSR601019-1"/>
    </source>
</evidence>
<evidence type="ECO:0000256" key="3">
    <source>
        <dbReference type="ARBA" id="ARBA00023134"/>
    </source>
</evidence>
<feature type="binding site" evidence="5">
    <location>
        <begin position="401"/>
        <end position="404"/>
    </location>
    <ligand>
        <name>GTP</name>
        <dbReference type="ChEBI" id="CHEBI:37565"/>
    </ligand>
</feature>
<evidence type="ECO:0000256" key="2">
    <source>
        <dbReference type="ARBA" id="ARBA00022741"/>
    </source>
</evidence>
<dbReference type="SMART" id="SM00275">
    <property type="entry name" value="G_alpha"/>
    <property type="match status" value="1"/>
</dbReference>
<dbReference type="GO" id="GO:0005737">
    <property type="term" value="C:cytoplasm"/>
    <property type="evidence" value="ECO:0007669"/>
    <property type="project" value="TreeGrafter"/>
</dbReference>
<keyword evidence="6" id="KW-0460">Magnesium</keyword>
<feature type="binding site" evidence="5">
    <location>
        <begin position="302"/>
        <end position="308"/>
    </location>
    <ligand>
        <name>GTP</name>
        <dbReference type="ChEBI" id="CHEBI:37565"/>
    </ligand>
</feature>
<dbReference type="AlphaFoldDB" id="A0AA38P0I9"/>
<dbReference type="GO" id="GO:0007188">
    <property type="term" value="P:adenylate cyclase-modulating G protein-coupled receptor signaling pathway"/>
    <property type="evidence" value="ECO:0007669"/>
    <property type="project" value="TreeGrafter"/>
</dbReference>
<dbReference type="PROSITE" id="PS51882">
    <property type="entry name" value="G_ALPHA"/>
    <property type="match status" value="1"/>
</dbReference>
<dbReference type="Pfam" id="PF00503">
    <property type="entry name" value="G-alpha"/>
    <property type="match status" value="1"/>
</dbReference>
<dbReference type="InterPro" id="IPR001019">
    <property type="entry name" value="Gprotein_alpha_su"/>
</dbReference>